<reference evidence="2 3" key="1">
    <citation type="journal article" date="2014" name="PLoS Genet.">
        <title>Phylogenetically driven sequencing of extremely halophilic archaea reveals strategies for static and dynamic osmo-response.</title>
        <authorList>
            <person name="Becker E.A."/>
            <person name="Seitzer P.M."/>
            <person name="Tritt A."/>
            <person name="Larsen D."/>
            <person name="Krusor M."/>
            <person name="Yao A.I."/>
            <person name="Wu D."/>
            <person name="Madern D."/>
            <person name="Eisen J.A."/>
            <person name="Darling A.E."/>
            <person name="Facciotti M.T."/>
        </authorList>
    </citation>
    <scope>NUCLEOTIDE SEQUENCE [LARGE SCALE GENOMIC DNA]</scope>
    <source>
        <strain evidence="2 3">JCM 13557</strain>
    </source>
</reference>
<dbReference type="Proteomes" id="UP000011623">
    <property type="component" value="Unassembled WGS sequence"/>
</dbReference>
<feature type="transmembrane region" description="Helical" evidence="1">
    <location>
        <begin position="89"/>
        <end position="110"/>
    </location>
</feature>
<dbReference type="EMBL" id="AOLW01000050">
    <property type="protein sequence ID" value="EMA15944.1"/>
    <property type="molecule type" value="Genomic_DNA"/>
</dbReference>
<keyword evidence="1" id="KW-1133">Transmembrane helix</keyword>
<proteinExistence type="predicted"/>
<gene>
    <name evidence="2" type="ORF">C442_18419</name>
</gene>
<evidence type="ECO:0008006" key="4">
    <source>
        <dbReference type="Google" id="ProtNLM"/>
    </source>
</evidence>
<organism evidence="2 3">
    <name type="scientific">Haloarcula amylolytica JCM 13557</name>
    <dbReference type="NCBI Taxonomy" id="1227452"/>
    <lineage>
        <taxon>Archaea</taxon>
        <taxon>Methanobacteriati</taxon>
        <taxon>Methanobacteriota</taxon>
        <taxon>Stenosarchaea group</taxon>
        <taxon>Halobacteria</taxon>
        <taxon>Halobacteriales</taxon>
        <taxon>Haloarculaceae</taxon>
        <taxon>Haloarcula</taxon>
    </lineage>
</organism>
<accession>M0K709</accession>
<comment type="caution">
    <text evidence="2">The sequence shown here is derived from an EMBL/GenBank/DDBJ whole genome shotgun (WGS) entry which is preliminary data.</text>
</comment>
<feature type="transmembrane region" description="Helical" evidence="1">
    <location>
        <begin position="12"/>
        <end position="33"/>
    </location>
</feature>
<sequence>MNRTLRINWQPILVALPALLFVPLLDTLIPMHFHKSREIAGYFQSLAFSRMPINSFFILTPSESYSALHLHSTLASPLVALGYHEGGRLISLLSILVASIVIFKFVSYLADYRAGLLAAGFFWLFPLTQRFAYAYLPESLSIVLTTAALFLAYIDAEQERELYFYASIILLLLAITNHLWEAVILAPIGAIYWATQKRRKFATFAAIGVTWTGVIHLLTKLQPSNTSQLTNFGTQTNGALFLQINWWLTYLPSNNWYLSDSLTTFQIFMNVVLPLTVASTIGWGIYYLRSKSNRALMLSAWHFSGIVIPLALVGGYHLEYFMWGTLAPLAVSSGLVLHKVLDTALESSYADTKTVVLVYLLLVSASGAQVWHNEYGPLDDETPPQASLDGVAEYEGYAAGRQMAGHQMTPKDITFVGPEFVDGSYNNYAHDHGRVVVYSDLLLKERSRVATDGGPTYVNETSMVDDCVFLVERVNDELFVRRCN</sequence>
<name>M0K709_9EURY</name>
<dbReference type="PATRIC" id="fig|1227452.3.peg.3666"/>
<evidence type="ECO:0000313" key="2">
    <source>
        <dbReference type="EMBL" id="EMA15944.1"/>
    </source>
</evidence>
<dbReference type="RefSeq" id="WP_008312992.1">
    <property type="nucleotide sequence ID" value="NZ_AOLW01000050.1"/>
</dbReference>
<dbReference type="AlphaFoldDB" id="M0K709"/>
<feature type="transmembrane region" description="Helical" evidence="1">
    <location>
        <begin position="131"/>
        <end position="156"/>
    </location>
</feature>
<protein>
    <recommendedName>
        <fullName evidence="4">Glycosyltransferase RgtA/B/C/D-like domain-containing protein</fullName>
    </recommendedName>
</protein>
<feature type="transmembrane region" description="Helical" evidence="1">
    <location>
        <begin position="295"/>
        <end position="314"/>
    </location>
</feature>
<feature type="transmembrane region" description="Helical" evidence="1">
    <location>
        <begin position="162"/>
        <end position="194"/>
    </location>
</feature>
<evidence type="ECO:0000313" key="3">
    <source>
        <dbReference type="Proteomes" id="UP000011623"/>
    </source>
</evidence>
<keyword evidence="1" id="KW-0812">Transmembrane</keyword>
<feature type="transmembrane region" description="Helical" evidence="1">
    <location>
        <begin position="267"/>
        <end position="288"/>
    </location>
</feature>
<feature type="transmembrane region" description="Helical" evidence="1">
    <location>
        <begin position="201"/>
        <end position="219"/>
    </location>
</feature>
<keyword evidence="1" id="KW-0472">Membrane</keyword>
<keyword evidence="3" id="KW-1185">Reference proteome</keyword>
<evidence type="ECO:0000256" key="1">
    <source>
        <dbReference type="SAM" id="Phobius"/>
    </source>
</evidence>